<dbReference type="AlphaFoldDB" id="A0A1F6LYY5"/>
<gene>
    <name evidence="4" type="primary">rplF</name>
    <name evidence="8" type="ORF">A3J66_01020</name>
</gene>
<dbReference type="InterPro" id="IPR002358">
    <property type="entry name" value="Ribosomal_uL6_CS"/>
</dbReference>
<comment type="similarity">
    <text evidence="1 4 5">Belongs to the universal ribosomal protein uL6 family.</text>
</comment>
<comment type="subunit">
    <text evidence="4">Part of the 50S ribosomal subunit.</text>
</comment>
<evidence type="ECO:0000313" key="8">
    <source>
        <dbReference type="EMBL" id="OGH64515.1"/>
    </source>
</evidence>
<evidence type="ECO:0000256" key="3">
    <source>
        <dbReference type="ARBA" id="ARBA00023274"/>
    </source>
</evidence>
<dbReference type="PANTHER" id="PTHR11655">
    <property type="entry name" value="60S/50S RIBOSOMAL PROTEIN L6/L9"/>
    <property type="match status" value="1"/>
</dbReference>
<evidence type="ECO:0000256" key="5">
    <source>
        <dbReference type="RuleBase" id="RU003869"/>
    </source>
</evidence>
<dbReference type="PRINTS" id="PR00059">
    <property type="entry name" value="RIBOSOMALL6"/>
</dbReference>
<dbReference type="GO" id="GO:0002181">
    <property type="term" value="P:cytoplasmic translation"/>
    <property type="evidence" value="ECO:0007669"/>
    <property type="project" value="TreeGrafter"/>
</dbReference>
<dbReference type="PROSITE" id="PS00525">
    <property type="entry name" value="RIBOSOMAL_L6_1"/>
    <property type="match status" value="1"/>
</dbReference>
<accession>A0A1F6LYY5</accession>
<dbReference type="PANTHER" id="PTHR11655:SF14">
    <property type="entry name" value="LARGE RIBOSOMAL SUBUNIT PROTEIN UL6M"/>
    <property type="match status" value="1"/>
</dbReference>
<feature type="domain" description="Large ribosomal subunit protein uL6 alpha-beta" evidence="7">
    <location>
        <begin position="92"/>
        <end position="164"/>
    </location>
</feature>
<keyword evidence="2 4" id="KW-0689">Ribosomal protein</keyword>
<dbReference type="STRING" id="1798680.A3J66_01020"/>
<dbReference type="Proteomes" id="UP000176282">
    <property type="component" value="Unassembled WGS sequence"/>
</dbReference>
<dbReference type="EMBL" id="MFQB01000058">
    <property type="protein sequence ID" value="OGH64515.1"/>
    <property type="molecule type" value="Genomic_DNA"/>
</dbReference>
<comment type="function">
    <text evidence="4 6">This protein binds to the 23S rRNA, and is important in its secondary structure. It is located near the subunit interface in the base of the L7/L12 stalk, and near the tRNA binding site of the peptidyltransferase center.</text>
</comment>
<dbReference type="InterPro" id="IPR000702">
    <property type="entry name" value="Ribosomal_uL6-like"/>
</dbReference>
<dbReference type="GO" id="GO:0022625">
    <property type="term" value="C:cytosolic large ribosomal subunit"/>
    <property type="evidence" value="ECO:0007669"/>
    <property type="project" value="UniProtKB-UniRule"/>
</dbReference>
<dbReference type="Pfam" id="PF00347">
    <property type="entry name" value="Ribosomal_L6"/>
    <property type="match status" value="2"/>
</dbReference>
<keyword evidence="3 4" id="KW-0687">Ribonucleoprotein</keyword>
<comment type="caution">
    <text evidence="8">The sequence shown here is derived from an EMBL/GenBank/DDBJ whole genome shotgun (WGS) entry which is preliminary data.</text>
</comment>
<dbReference type="InterPro" id="IPR019906">
    <property type="entry name" value="Ribosomal_uL6_bac-type"/>
</dbReference>
<dbReference type="HAMAP" id="MF_01365_B">
    <property type="entry name" value="Ribosomal_uL6_B"/>
    <property type="match status" value="1"/>
</dbReference>
<name>A0A1F6LYY5_9BACT</name>
<feature type="domain" description="Large ribosomal subunit protein uL6 alpha-beta" evidence="7">
    <location>
        <begin position="11"/>
        <end position="83"/>
    </location>
</feature>
<evidence type="ECO:0000256" key="4">
    <source>
        <dbReference type="HAMAP-Rule" id="MF_01365"/>
    </source>
</evidence>
<evidence type="ECO:0000259" key="7">
    <source>
        <dbReference type="Pfam" id="PF00347"/>
    </source>
</evidence>
<organism evidence="8 9">
    <name type="scientific">Candidatus Magasanikbacteria bacterium RIFCSPHIGHO2_02_FULL_47_14</name>
    <dbReference type="NCBI Taxonomy" id="1798680"/>
    <lineage>
        <taxon>Bacteria</taxon>
        <taxon>Candidatus Magasanikiibacteriota</taxon>
    </lineage>
</organism>
<proteinExistence type="inferred from homology"/>
<dbReference type="NCBIfam" id="TIGR03654">
    <property type="entry name" value="L6_bact"/>
    <property type="match status" value="1"/>
</dbReference>
<dbReference type="PIRSF" id="PIRSF002162">
    <property type="entry name" value="Ribosomal_L6"/>
    <property type="match status" value="1"/>
</dbReference>
<keyword evidence="4 6" id="KW-0699">rRNA-binding</keyword>
<evidence type="ECO:0000256" key="6">
    <source>
        <dbReference type="RuleBase" id="RU003870"/>
    </source>
</evidence>
<dbReference type="InterPro" id="IPR036789">
    <property type="entry name" value="Ribosomal_uL6-like_a/b-dom_sf"/>
</dbReference>
<reference evidence="8 9" key="1">
    <citation type="journal article" date="2016" name="Nat. Commun.">
        <title>Thousands of microbial genomes shed light on interconnected biogeochemical processes in an aquifer system.</title>
        <authorList>
            <person name="Anantharaman K."/>
            <person name="Brown C.T."/>
            <person name="Hug L.A."/>
            <person name="Sharon I."/>
            <person name="Castelle C.J."/>
            <person name="Probst A.J."/>
            <person name="Thomas B.C."/>
            <person name="Singh A."/>
            <person name="Wilkins M.J."/>
            <person name="Karaoz U."/>
            <person name="Brodie E.L."/>
            <person name="Williams K.H."/>
            <person name="Hubbard S.S."/>
            <person name="Banfield J.F."/>
        </authorList>
    </citation>
    <scope>NUCLEOTIDE SEQUENCE [LARGE SCALE GENOMIC DNA]</scope>
</reference>
<dbReference type="InterPro" id="IPR020040">
    <property type="entry name" value="Ribosomal_uL6_a/b-dom"/>
</dbReference>
<dbReference type="FunFam" id="3.90.930.12:FF:000001">
    <property type="entry name" value="50S ribosomal protein L6"/>
    <property type="match status" value="1"/>
</dbReference>
<keyword evidence="4 6" id="KW-0694">RNA-binding</keyword>
<evidence type="ECO:0000256" key="2">
    <source>
        <dbReference type="ARBA" id="ARBA00022980"/>
    </source>
</evidence>
<evidence type="ECO:0000313" key="9">
    <source>
        <dbReference type="Proteomes" id="UP000176282"/>
    </source>
</evidence>
<dbReference type="GO" id="GO:0003735">
    <property type="term" value="F:structural constituent of ribosome"/>
    <property type="evidence" value="ECO:0007669"/>
    <property type="project" value="UniProtKB-UniRule"/>
</dbReference>
<dbReference type="Gene3D" id="3.90.930.12">
    <property type="entry name" value="Ribosomal protein L6, alpha-beta domain"/>
    <property type="match status" value="2"/>
</dbReference>
<dbReference type="SUPFAM" id="SSF56053">
    <property type="entry name" value="Ribosomal protein L6"/>
    <property type="match status" value="2"/>
</dbReference>
<protein>
    <recommendedName>
        <fullName evidence="4">Large ribosomal subunit protein uL6</fullName>
    </recommendedName>
</protein>
<dbReference type="GO" id="GO:0019843">
    <property type="term" value="F:rRNA binding"/>
    <property type="evidence" value="ECO:0007669"/>
    <property type="project" value="UniProtKB-UniRule"/>
</dbReference>
<sequence length="180" mass="19489">MSRIGKKPIAIPSGVTVSLAGDLLTVKGPKGELNRIIHPLVKVTTTPEFVQIDVANKEEKKSNALWGTFGSHVRNMIQGVTVGFQKQLEVNGVGYRVAMQGAALKLEVGFSHPVMYNLPKGVTATVEKNLITLQGADKELVGQTAAEVRNIRKPEPYKGKGIKYIDETIRRKAGKTAKTA</sequence>
<evidence type="ECO:0000256" key="1">
    <source>
        <dbReference type="ARBA" id="ARBA00009356"/>
    </source>
</evidence>